<dbReference type="Pfam" id="PF08885">
    <property type="entry name" value="GSCFA"/>
    <property type="match status" value="1"/>
</dbReference>
<dbReference type="InterPro" id="IPR014982">
    <property type="entry name" value="GSCFA"/>
</dbReference>
<gene>
    <name evidence="2" type="ORF">FH715_07625</name>
</gene>
<name>A0A5C4V8N9_9ACTN</name>
<evidence type="ECO:0000259" key="1">
    <source>
        <dbReference type="Pfam" id="PF08885"/>
    </source>
</evidence>
<dbReference type="AlphaFoldDB" id="A0A5C4V8N9"/>
<dbReference type="Proteomes" id="UP000311713">
    <property type="component" value="Unassembled WGS sequence"/>
</dbReference>
<evidence type="ECO:0000313" key="3">
    <source>
        <dbReference type="Proteomes" id="UP000311713"/>
    </source>
</evidence>
<dbReference type="RefSeq" id="WP_139642097.1">
    <property type="nucleotide sequence ID" value="NZ_BAAAZS010000018.1"/>
</dbReference>
<sequence length="360" mass="39726">MNNPYESQPPRAFWRTAVAEPGPEGIGDLWRPSFTLGQDEPVLTVGSCFAAHIGRALLEHGMFWHDAEPPPPGLTAEERRRRQYGVFSFRTGNVYTAAMLRQWVAWAHGESAPPEESWSEDGRHRDPFRPTVEPEGHASTEEMLAARAATLAAIREAVADASCMIITLGLTEAWRSRHHHATYQLCPGVRHGVFDPEEHEFHQHSYPEVHEDLTAALALLRAANPALRVVLTVSPVPLTATATDRHVLDATTQAKSVLRAVAGQVAADDALTDYFPAYEIISGFPFRGAFFQPNLRSVTPEGVAFVMSHFVGPVTRRPVAERSPQQAARSGEAYCDDALLDYYGPHRTSRRTPREIPAAG</sequence>
<proteinExistence type="predicted"/>
<organism evidence="2 3">
    <name type="scientific">Streptomyces sedi</name>
    <dbReference type="NCBI Taxonomy" id="555059"/>
    <lineage>
        <taxon>Bacteria</taxon>
        <taxon>Bacillati</taxon>
        <taxon>Actinomycetota</taxon>
        <taxon>Actinomycetes</taxon>
        <taxon>Kitasatosporales</taxon>
        <taxon>Streptomycetaceae</taxon>
        <taxon>Streptomyces</taxon>
    </lineage>
</organism>
<protein>
    <submittedName>
        <fullName evidence="2">GSCFA domain-containing protein</fullName>
    </submittedName>
</protein>
<keyword evidence="3" id="KW-1185">Reference proteome</keyword>
<dbReference type="EMBL" id="VDGT01000004">
    <property type="protein sequence ID" value="TNM32253.1"/>
    <property type="molecule type" value="Genomic_DNA"/>
</dbReference>
<dbReference type="OrthoDB" id="369216at2"/>
<reference evidence="2 3" key="1">
    <citation type="submission" date="2019-06" db="EMBL/GenBank/DDBJ databases">
        <title>Draft genome of Streptomyces sedi sp. JCM16909.</title>
        <authorList>
            <person name="Klykleung N."/>
            <person name="Tanasupawat S."/>
            <person name="Kudo T."/>
            <person name="Yuki M."/>
            <person name="Ohkuma M."/>
        </authorList>
    </citation>
    <scope>NUCLEOTIDE SEQUENCE [LARGE SCALE GENOMIC DNA]</scope>
    <source>
        <strain evidence="2 3">JCM 16909</strain>
    </source>
</reference>
<comment type="caution">
    <text evidence="2">The sequence shown here is derived from an EMBL/GenBank/DDBJ whole genome shotgun (WGS) entry which is preliminary data.</text>
</comment>
<evidence type="ECO:0000313" key="2">
    <source>
        <dbReference type="EMBL" id="TNM32253.1"/>
    </source>
</evidence>
<feature type="domain" description="GSCFA" evidence="1">
    <location>
        <begin position="42"/>
        <end position="310"/>
    </location>
</feature>
<accession>A0A5C4V8N9</accession>